<proteinExistence type="predicted"/>
<accession>A0AAU7AV94</accession>
<sequence length="216" mass="22261">MSRAALAPVLLVVLALLAVGVVGPRTQARVAAATAPALPAREAGLRFAAGTHPLDQQAVLAAIARAQPEARRLIDVVDGAVTIEVGPADAANAAGVAHIRGGEARVVLDLGVISRRFGERGVTRLVLHELAHVVDHLLVPDDTAAALDAAVPQGYGCAAGDRDPSCAGRSDREERFAESFAKWAVGDIGMDLDFGYRVPPPTSLTTWGAPMSSLSG</sequence>
<evidence type="ECO:0000313" key="1">
    <source>
        <dbReference type="EMBL" id="XAY05517.1"/>
    </source>
</evidence>
<gene>
    <name evidence="1" type="ORF">DSM112329_02370</name>
</gene>
<protein>
    <recommendedName>
        <fullName evidence="2">DUF4157 domain-containing protein</fullName>
    </recommendedName>
</protein>
<dbReference type="AlphaFoldDB" id="A0AAU7AV94"/>
<dbReference type="EMBL" id="CP114014">
    <property type="protein sequence ID" value="XAY05517.1"/>
    <property type="molecule type" value="Genomic_DNA"/>
</dbReference>
<dbReference type="RefSeq" id="WP_354702024.1">
    <property type="nucleotide sequence ID" value="NZ_CP114014.1"/>
</dbReference>
<organism evidence="1">
    <name type="scientific">Paraconexibacter sp. AEG42_29</name>
    <dbReference type="NCBI Taxonomy" id="2997339"/>
    <lineage>
        <taxon>Bacteria</taxon>
        <taxon>Bacillati</taxon>
        <taxon>Actinomycetota</taxon>
        <taxon>Thermoleophilia</taxon>
        <taxon>Solirubrobacterales</taxon>
        <taxon>Paraconexibacteraceae</taxon>
        <taxon>Paraconexibacter</taxon>
    </lineage>
</organism>
<dbReference type="KEGG" id="parq:DSM112329_02370"/>
<reference evidence="1" key="1">
    <citation type="submission" date="2022-12" db="EMBL/GenBank/DDBJ databases">
        <title>Paraconexibacter alkalitolerans sp. nov. and Baekduia alba sp. nov., isolated from soil and emended description of the genera Paraconexibacter (Chun et al., 2020) and Baekduia (An et al., 2020).</title>
        <authorList>
            <person name="Vieira S."/>
            <person name="Huber K.J."/>
            <person name="Geppert A."/>
            <person name="Wolf J."/>
            <person name="Neumann-Schaal M."/>
            <person name="Muesken M."/>
            <person name="Overmann J."/>
        </authorList>
    </citation>
    <scope>NUCLEOTIDE SEQUENCE</scope>
    <source>
        <strain evidence="1">AEG42_29</strain>
    </source>
</reference>
<name>A0AAU7AV94_9ACTN</name>
<evidence type="ECO:0008006" key="2">
    <source>
        <dbReference type="Google" id="ProtNLM"/>
    </source>
</evidence>